<dbReference type="Gene3D" id="3.40.50.880">
    <property type="match status" value="1"/>
</dbReference>
<dbReference type="InterPro" id="IPR011933">
    <property type="entry name" value="Double_TM_dom"/>
</dbReference>
<evidence type="ECO:0000259" key="2">
    <source>
        <dbReference type="Pfam" id="PF07584"/>
    </source>
</evidence>
<evidence type="ECO:0000256" key="1">
    <source>
        <dbReference type="SAM" id="Phobius"/>
    </source>
</evidence>
<feature type="domain" description="Aerotolerance regulator N-terminal" evidence="2">
    <location>
        <begin position="1"/>
        <end position="76"/>
    </location>
</feature>
<comment type="caution">
    <text evidence="3">The sequence shown here is derived from an EMBL/GenBank/DDBJ whole genome shotgun (WGS) entry which is preliminary data.</text>
</comment>
<dbReference type="NCBIfam" id="TIGR02226">
    <property type="entry name" value="two_anch"/>
    <property type="match status" value="1"/>
</dbReference>
<dbReference type="PANTHER" id="PTHR37464">
    <property type="entry name" value="BLL2463 PROTEIN"/>
    <property type="match status" value="1"/>
</dbReference>
<dbReference type="EMBL" id="BAABRI010000017">
    <property type="protein sequence ID" value="GAA5483723.1"/>
    <property type="molecule type" value="Genomic_DNA"/>
</dbReference>
<dbReference type="InterPro" id="IPR024163">
    <property type="entry name" value="Aerotolerance_reg_N"/>
</dbReference>
<reference evidence="3 4" key="1">
    <citation type="submission" date="2024-02" db="EMBL/GenBank/DDBJ databases">
        <title>Haloferula sargassicola NBRC 104335.</title>
        <authorList>
            <person name="Ichikawa N."/>
            <person name="Katano-Makiyama Y."/>
            <person name="Hidaka K."/>
        </authorList>
    </citation>
    <scope>NUCLEOTIDE SEQUENCE [LARGE SCALE GENOMIC DNA]</scope>
    <source>
        <strain evidence="3 4">NBRC 104335</strain>
    </source>
</reference>
<keyword evidence="1" id="KW-0812">Transmembrane</keyword>
<dbReference type="Pfam" id="PF07584">
    <property type="entry name" value="BatA"/>
    <property type="match status" value="1"/>
</dbReference>
<dbReference type="Proteomes" id="UP001476282">
    <property type="component" value="Unassembled WGS sequence"/>
</dbReference>
<keyword evidence="4" id="KW-1185">Reference proteome</keyword>
<keyword evidence="1" id="KW-1133">Transmembrane helix</keyword>
<gene>
    <name evidence="3" type="ORF">Hsar01_02957</name>
</gene>
<feature type="transmembrane region" description="Helical" evidence="1">
    <location>
        <begin position="6"/>
        <end position="24"/>
    </location>
</feature>
<evidence type="ECO:0000313" key="3">
    <source>
        <dbReference type="EMBL" id="GAA5483723.1"/>
    </source>
</evidence>
<sequence>MVLLSPTFLWLALAAIIPIAIHLLNRRRHRTVKWAAMQFLLKASRETRGKKRLRHILILTCRALALAALAFAAAQPVIGGFFGLGAGKPDVIVVIFDRSASMEASPLNTGNSRREIAIGRLKGALDDFSGSRIVLIDSASGTPQELPSPEVLDELSTTAGTDTEAHFPALLARAAEYLIHTQGRSEIWVVSDLQASNWRPEDGQWEATRAALTTLPQPPRIRILGMVGRNAANQAIRALGARRAGDSLVLSMEIVRTDEATQPITLPLSIQMDGAVISESVAISGQQLQLQKTVPVPADREQGHGWVSLPGDGNLRDNVAFFAYGPARPVKSLVVGDPGEASTYLTLAAAPDGFGGQSATLSPPQALPELSEISTVFWSAPLPAGEAAKSLERFLDRGGQVVFFPPEADEGGDFLQLAWQATTESQADQFFILSQWDHGDGLLRDSLDGTPIPADRLRSIRRRVPTGEAAVLASWDDGQPFLTRRVIGDGVVWMVGTRPDYTWSNLGDADVLLPLAQRAVEAGSKRFETGLLAEVGSRRALGAGNEAHERVDRYPQEDRAAESYLAGVFRTGDGLLAVNRPADEDVVGVLDEPTLDLLFEGTDHSLFEDQRASAADSLGRPVWQALMVAMLLFLLSEALLCLPKKAAAEAAQTASTGHLRSFR</sequence>
<dbReference type="InterPro" id="IPR029062">
    <property type="entry name" value="Class_I_gatase-like"/>
</dbReference>
<protein>
    <recommendedName>
        <fullName evidence="2">Aerotolerance regulator N-terminal domain-containing protein</fullName>
    </recommendedName>
</protein>
<feature type="transmembrane region" description="Helical" evidence="1">
    <location>
        <begin position="55"/>
        <end position="74"/>
    </location>
</feature>
<proteinExistence type="predicted"/>
<accession>A0ABP9UV48</accession>
<organism evidence="3 4">
    <name type="scientific">Haloferula sargassicola</name>
    <dbReference type="NCBI Taxonomy" id="490096"/>
    <lineage>
        <taxon>Bacteria</taxon>
        <taxon>Pseudomonadati</taxon>
        <taxon>Verrucomicrobiota</taxon>
        <taxon>Verrucomicrobiia</taxon>
        <taxon>Verrucomicrobiales</taxon>
        <taxon>Verrucomicrobiaceae</taxon>
        <taxon>Haloferula</taxon>
    </lineage>
</organism>
<dbReference type="RefSeq" id="WP_353567830.1">
    <property type="nucleotide sequence ID" value="NZ_BAABRI010000017.1"/>
</dbReference>
<name>A0ABP9UV48_9BACT</name>
<keyword evidence="1" id="KW-0472">Membrane</keyword>
<evidence type="ECO:0000313" key="4">
    <source>
        <dbReference type="Proteomes" id="UP001476282"/>
    </source>
</evidence>
<dbReference type="PANTHER" id="PTHR37464:SF1">
    <property type="entry name" value="BLL2463 PROTEIN"/>
    <property type="match status" value="1"/>
</dbReference>